<organism evidence="5">
    <name type="scientific">Angiostrongylus costaricensis</name>
    <name type="common">Nematode worm</name>
    <dbReference type="NCBI Taxonomy" id="334426"/>
    <lineage>
        <taxon>Eukaryota</taxon>
        <taxon>Metazoa</taxon>
        <taxon>Ecdysozoa</taxon>
        <taxon>Nematoda</taxon>
        <taxon>Chromadorea</taxon>
        <taxon>Rhabditida</taxon>
        <taxon>Rhabditina</taxon>
        <taxon>Rhabditomorpha</taxon>
        <taxon>Strongyloidea</taxon>
        <taxon>Metastrongylidae</taxon>
        <taxon>Angiostrongylus</taxon>
    </lineage>
</organism>
<reference evidence="5" key="1">
    <citation type="submission" date="2017-02" db="UniProtKB">
        <authorList>
            <consortium name="WormBaseParasite"/>
        </authorList>
    </citation>
    <scope>IDENTIFICATION</scope>
</reference>
<dbReference type="OrthoDB" id="5874685at2759"/>
<dbReference type="EMBL" id="UYYA01001820">
    <property type="protein sequence ID" value="VDM55624.1"/>
    <property type="molecule type" value="Genomic_DNA"/>
</dbReference>
<keyword evidence="4" id="KW-1185">Reference proteome</keyword>
<gene>
    <name evidence="3" type="ORF">ACOC_LOCUS4039</name>
</gene>
<feature type="transmembrane region" description="Helical" evidence="2">
    <location>
        <begin position="35"/>
        <end position="53"/>
    </location>
</feature>
<proteinExistence type="predicted"/>
<dbReference type="AlphaFoldDB" id="A0A0R3PI61"/>
<feature type="compositionally biased region" description="Basic residues" evidence="1">
    <location>
        <begin position="107"/>
        <end position="118"/>
    </location>
</feature>
<evidence type="ECO:0000313" key="3">
    <source>
        <dbReference type="EMBL" id="VDM55624.1"/>
    </source>
</evidence>
<name>A0A0R3PI61_ANGCS</name>
<dbReference type="WBParaSite" id="ACOC_0000403801-mRNA-1">
    <property type="protein sequence ID" value="ACOC_0000403801-mRNA-1"/>
    <property type="gene ID" value="ACOC_0000403801"/>
</dbReference>
<protein>
    <submittedName>
        <fullName evidence="5">60S ribosomal protein L6</fullName>
    </submittedName>
</protein>
<evidence type="ECO:0000256" key="1">
    <source>
        <dbReference type="SAM" id="MobiDB-lite"/>
    </source>
</evidence>
<evidence type="ECO:0000313" key="5">
    <source>
        <dbReference type="WBParaSite" id="ACOC_0000403801-mRNA-1"/>
    </source>
</evidence>
<keyword evidence="2" id="KW-0472">Membrane</keyword>
<evidence type="ECO:0000313" key="4">
    <source>
        <dbReference type="Proteomes" id="UP000267027"/>
    </source>
</evidence>
<accession>A0A0R3PI61</accession>
<feature type="region of interest" description="Disordered" evidence="1">
    <location>
        <begin position="99"/>
        <end position="123"/>
    </location>
</feature>
<dbReference type="Proteomes" id="UP000267027">
    <property type="component" value="Unassembled WGS sequence"/>
</dbReference>
<keyword evidence="2" id="KW-0812">Transmembrane</keyword>
<evidence type="ECO:0000256" key="2">
    <source>
        <dbReference type="SAM" id="Phobius"/>
    </source>
</evidence>
<sequence>MILSTQMVYKHAMYKCFAGWFIHSEFHLTRNIRKLLFIALSSYAVAYIFYFIYTVTRVTYTRREFSKRDLSDGPLVLKEGVAVGKSIAIGKKFAMSKKAKVSEKKQSKLKKRKWKISTKHNEPLPKLDEDFIKVSAL</sequence>
<reference evidence="3 4" key="2">
    <citation type="submission" date="2018-11" db="EMBL/GenBank/DDBJ databases">
        <authorList>
            <consortium name="Pathogen Informatics"/>
        </authorList>
    </citation>
    <scope>NUCLEOTIDE SEQUENCE [LARGE SCALE GENOMIC DNA]</scope>
    <source>
        <strain evidence="3 4">Costa Rica</strain>
    </source>
</reference>
<keyword evidence="2" id="KW-1133">Transmembrane helix</keyword>